<dbReference type="Proteomes" id="UP000308549">
    <property type="component" value="Unassembled WGS sequence"/>
</dbReference>
<keyword evidence="5 7" id="KW-0378">Hydrolase</keyword>
<evidence type="ECO:0000313" key="12">
    <source>
        <dbReference type="EMBL" id="TKA24351.1"/>
    </source>
</evidence>
<evidence type="ECO:0000256" key="1">
    <source>
        <dbReference type="ARBA" id="ARBA00007447"/>
    </source>
</evidence>
<dbReference type="Pfam" id="PF00026">
    <property type="entry name" value="Asp"/>
    <property type="match status" value="1"/>
</dbReference>
<feature type="signal peptide" evidence="10">
    <location>
        <begin position="1"/>
        <end position="21"/>
    </location>
</feature>
<dbReference type="InterPro" id="IPR001969">
    <property type="entry name" value="Aspartic_peptidase_AS"/>
</dbReference>
<evidence type="ECO:0000256" key="9">
    <source>
        <dbReference type="SAM" id="Phobius"/>
    </source>
</evidence>
<dbReference type="CDD" id="cd05474">
    <property type="entry name" value="SAP_like"/>
    <property type="match status" value="1"/>
</dbReference>
<dbReference type="PRINTS" id="PR00792">
    <property type="entry name" value="PEPSIN"/>
</dbReference>
<name>A0A4U0TQG5_9PEZI</name>
<dbReference type="GO" id="GO:0004190">
    <property type="term" value="F:aspartic-type endopeptidase activity"/>
    <property type="evidence" value="ECO:0007669"/>
    <property type="project" value="UniProtKB-KW"/>
</dbReference>
<keyword evidence="13" id="KW-1185">Reference proteome</keyword>
<protein>
    <recommendedName>
        <fullName evidence="11">Peptidase A1 domain-containing protein</fullName>
    </recommendedName>
</protein>
<comment type="similarity">
    <text evidence="1 7">Belongs to the peptidase A1 family.</text>
</comment>
<keyword evidence="9" id="KW-0472">Membrane</keyword>
<dbReference type="PROSITE" id="PS51767">
    <property type="entry name" value="PEPTIDASE_A1"/>
    <property type="match status" value="1"/>
</dbReference>
<feature type="transmembrane region" description="Helical" evidence="9">
    <location>
        <begin position="488"/>
        <end position="512"/>
    </location>
</feature>
<comment type="caution">
    <text evidence="12">The sequence shown here is derived from an EMBL/GenBank/DDBJ whole genome shotgun (WGS) entry which is preliminary data.</text>
</comment>
<keyword evidence="3 10" id="KW-0732">Signal</keyword>
<dbReference type="InterPro" id="IPR001461">
    <property type="entry name" value="Aspartic_peptidase_A1"/>
</dbReference>
<dbReference type="GO" id="GO:0006508">
    <property type="term" value="P:proteolysis"/>
    <property type="evidence" value="ECO:0007669"/>
    <property type="project" value="UniProtKB-KW"/>
</dbReference>
<reference evidence="12 13" key="1">
    <citation type="submission" date="2017-03" db="EMBL/GenBank/DDBJ databases">
        <title>Genomes of endolithic fungi from Antarctica.</title>
        <authorList>
            <person name="Coleine C."/>
            <person name="Masonjones S."/>
            <person name="Stajich J.E."/>
        </authorList>
    </citation>
    <scope>NUCLEOTIDE SEQUENCE [LARGE SCALE GENOMIC DNA]</scope>
    <source>
        <strain evidence="12 13">CCFEE 6315</strain>
    </source>
</reference>
<evidence type="ECO:0000256" key="3">
    <source>
        <dbReference type="ARBA" id="ARBA00022729"/>
    </source>
</evidence>
<evidence type="ECO:0000256" key="7">
    <source>
        <dbReference type="RuleBase" id="RU000454"/>
    </source>
</evidence>
<keyword evidence="4 7" id="KW-0064">Aspartyl protease</keyword>
<feature type="region of interest" description="Disordered" evidence="8">
    <location>
        <begin position="443"/>
        <end position="479"/>
    </location>
</feature>
<gene>
    <name evidence="12" type="ORF">B0A50_06821</name>
</gene>
<feature type="domain" description="Peptidase A1" evidence="11">
    <location>
        <begin position="58"/>
        <end position="395"/>
    </location>
</feature>
<evidence type="ECO:0000256" key="10">
    <source>
        <dbReference type="SAM" id="SignalP"/>
    </source>
</evidence>
<proteinExistence type="inferred from homology"/>
<dbReference type="InterPro" id="IPR033876">
    <property type="entry name" value="SAP-like"/>
</dbReference>
<dbReference type="PROSITE" id="PS00141">
    <property type="entry name" value="ASP_PROTEASE"/>
    <property type="match status" value="2"/>
</dbReference>
<evidence type="ECO:0000256" key="5">
    <source>
        <dbReference type="ARBA" id="ARBA00022801"/>
    </source>
</evidence>
<evidence type="ECO:0000256" key="8">
    <source>
        <dbReference type="SAM" id="MobiDB-lite"/>
    </source>
</evidence>
<keyword evidence="2 7" id="KW-0645">Protease</keyword>
<dbReference type="PANTHER" id="PTHR47966:SF65">
    <property type="entry name" value="ASPARTIC-TYPE ENDOPEPTIDASE"/>
    <property type="match status" value="1"/>
</dbReference>
<keyword evidence="9" id="KW-1133">Transmembrane helix</keyword>
<dbReference type="AlphaFoldDB" id="A0A4U0TQG5"/>
<evidence type="ECO:0000313" key="13">
    <source>
        <dbReference type="Proteomes" id="UP000308549"/>
    </source>
</evidence>
<sequence length="514" mass="53933">MEYPSFLLALLLLWCELLAAAKVVPMSVRRNERRFNKRKRDIVSTAVPLANRQSLGLYEINITVGTPPQSMTLDLDTGSSDIWMYGPNAYSGCDACLGNNYDKTKSSTYKLVTKDGFTISYVDETGASGDYFTDIVGLGGVNITKVTLAVANELEGWDIPSPSVMGIGFDSNEAINEAGRLYKGILGHMLDQKLINSRAYSLWLDDLDAASGTILFGGYDTSKYVGNLTVLDIQPDAENANRKDVFNVAWTSLSVNNASSSVNLTDASFKQAALLDSGTSLTYVPRDIFQKLATAFGAYQNETTGMVIVPCETNKGTLDFGFGGSTAPVVSIPFSELAPKAFDLDGRPLLLESGKQACEFGLLPSDGPDDITFGDTFLRSAYVVYDLDNKLIAMANSNFGADANTNTVEIQAGKNPFADVAMGEGTLTSATAATVTATRTGTHGVEQTAESGALSLPTSPGSMTSQIVSSTGNMAGSSSTGTAVSGKAAVATAPLLCAGAVMAGVVVLGASLGS</sequence>
<dbReference type="SUPFAM" id="SSF50630">
    <property type="entry name" value="Acid proteases"/>
    <property type="match status" value="1"/>
</dbReference>
<dbReference type="OrthoDB" id="771136at2759"/>
<dbReference type="Gene3D" id="2.40.70.10">
    <property type="entry name" value="Acid Proteases"/>
    <property type="match status" value="2"/>
</dbReference>
<feature type="compositionally biased region" description="Polar residues" evidence="8">
    <location>
        <begin position="456"/>
        <end position="474"/>
    </location>
</feature>
<evidence type="ECO:0000256" key="6">
    <source>
        <dbReference type="PIRSR" id="PIRSR601461-1"/>
    </source>
</evidence>
<dbReference type="PANTHER" id="PTHR47966">
    <property type="entry name" value="BETA-SITE APP-CLEAVING ENZYME, ISOFORM A-RELATED"/>
    <property type="match status" value="1"/>
</dbReference>
<dbReference type="InterPro" id="IPR021109">
    <property type="entry name" value="Peptidase_aspartic_dom_sf"/>
</dbReference>
<dbReference type="InterPro" id="IPR033121">
    <property type="entry name" value="PEPTIDASE_A1"/>
</dbReference>
<evidence type="ECO:0000256" key="4">
    <source>
        <dbReference type="ARBA" id="ARBA00022750"/>
    </source>
</evidence>
<organism evidence="12 13">
    <name type="scientific">Salinomyces thailandicus</name>
    <dbReference type="NCBI Taxonomy" id="706561"/>
    <lineage>
        <taxon>Eukaryota</taxon>
        <taxon>Fungi</taxon>
        <taxon>Dikarya</taxon>
        <taxon>Ascomycota</taxon>
        <taxon>Pezizomycotina</taxon>
        <taxon>Dothideomycetes</taxon>
        <taxon>Dothideomycetidae</taxon>
        <taxon>Mycosphaerellales</taxon>
        <taxon>Teratosphaeriaceae</taxon>
        <taxon>Salinomyces</taxon>
    </lineage>
</organism>
<feature type="chain" id="PRO_5020805125" description="Peptidase A1 domain-containing protein" evidence="10">
    <location>
        <begin position="22"/>
        <end position="514"/>
    </location>
</feature>
<dbReference type="EMBL" id="NAJL01000045">
    <property type="protein sequence ID" value="TKA24351.1"/>
    <property type="molecule type" value="Genomic_DNA"/>
</dbReference>
<feature type="active site" evidence="6">
    <location>
        <position position="276"/>
    </location>
</feature>
<feature type="active site" evidence="6">
    <location>
        <position position="76"/>
    </location>
</feature>
<accession>A0A4U0TQG5</accession>
<evidence type="ECO:0000259" key="11">
    <source>
        <dbReference type="PROSITE" id="PS51767"/>
    </source>
</evidence>
<evidence type="ECO:0000256" key="2">
    <source>
        <dbReference type="ARBA" id="ARBA00022670"/>
    </source>
</evidence>
<keyword evidence="9" id="KW-0812">Transmembrane</keyword>